<dbReference type="Proteomes" id="UP000198552">
    <property type="component" value="Unassembled WGS sequence"/>
</dbReference>
<protein>
    <submittedName>
        <fullName evidence="2">ElaA protein</fullName>
    </submittedName>
</protein>
<dbReference type="STRING" id="1527607.SAMN05428957_105255"/>
<dbReference type="EMBL" id="FNHP01000005">
    <property type="protein sequence ID" value="SDM41149.1"/>
    <property type="molecule type" value="Genomic_DNA"/>
</dbReference>
<dbReference type="PROSITE" id="PS51186">
    <property type="entry name" value="GNAT"/>
    <property type="match status" value="1"/>
</dbReference>
<organism evidence="2 3">
    <name type="scientific">Oryzisolibacter propanilivorax</name>
    <dbReference type="NCBI Taxonomy" id="1527607"/>
    <lineage>
        <taxon>Bacteria</taxon>
        <taxon>Pseudomonadati</taxon>
        <taxon>Pseudomonadota</taxon>
        <taxon>Betaproteobacteria</taxon>
        <taxon>Burkholderiales</taxon>
        <taxon>Comamonadaceae</taxon>
        <taxon>Oryzisolibacter</taxon>
    </lineage>
</organism>
<dbReference type="GO" id="GO:0016747">
    <property type="term" value="F:acyltransferase activity, transferring groups other than amino-acyl groups"/>
    <property type="evidence" value="ECO:0007669"/>
    <property type="project" value="InterPro"/>
</dbReference>
<feature type="domain" description="N-acetyltransferase" evidence="1">
    <location>
        <begin position="11"/>
        <end position="155"/>
    </location>
</feature>
<name>A0A1G9T0B2_9BURK</name>
<sequence>MATVPLHWTWARFDDLGVHALHEALVLRCRVFVVEQACAYQEVDEADTRAWHLLGRAAPGGPLLATLRVVDPDGKGAGPSIGRVVIAPQARGGGTGQALMREGLARCQTAWPGQDIRISAQAHLQRFYGALGFVAVSQAYVEDGIPHVDMLWRWPGAGR</sequence>
<dbReference type="Gene3D" id="3.40.630.30">
    <property type="match status" value="1"/>
</dbReference>
<proteinExistence type="predicted"/>
<dbReference type="InterPro" id="IPR016181">
    <property type="entry name" value="Acyl_CoA_acyltransferase"/>
</dbReference>
<reference evidence="3" key="1">
    <citation type="submission" date="2016-10" db="EMBL/GenBank/DDBJ databases">
        <authorList>
            <person name="Varghese N."/>
            <person name="Submissions S."/>
        </authorList>
    </citation>
    <scope>NUCLEOTIDE SEQUENCE [LARGE SCALE GENOMIC DNA]</scope>
    <source>
        <strain evidence="3">EPL6</strain>
    </source>
</reference>
<evidence type="ECO:0000313" key="2">
    <source>
        <dbReference type="EMBL" id="SDM41149.1"/>
    </source>
</evidence>
<dbReference type="AlphaFoldDB" id="A0A1G9T0B2"/>
<dbReference type="SUPFAM" id="SSF55729">
    <property type="entry name" value="Acyl-CoA N-acyltransferases (Nat)"/>
    <property type="match status" value="1"/>
</dbReference>
<dbReference type="Pfam" id="PF13673">
    <property type="entry name" value="Acetyltransf_10"/>
    <property type="match status" value="1"/>
</dbReference>
<accession>A0A1G9T0B2</accession>
<evidence type="ECO:0000259" key="1">
    <source>
        <dbReference type="PROSITE" id="PS51186"/>
    </source>
</evidence>
<keyword evidence="3" id="KW-1185">Reference proteome</keyword>
<dbReference type="RefSeq" id="WP_091569672.1">
    <property type="nucleotide sequence ID" value="NZ_FNHP01000005.1"/>
</dbReference>
<gene>
    <name evidence="2" type="ORF">SAMN05428957_105255</name>
</gene>
<dbReference type="InterPro" id="IPR000182">
    <property type="entry name" value="GNAT_dom"/>
</dbReference>
<evidence type="ECO:0000313" key="3">
    <source>
        <dbReference type="Proteomes" id="UP000198552"/>
    </source>
</evidence>
<dbReference type="OrthoDB" id="9796171at2"/>